<dbReference type="EMBL" id="JACTAM010002508">
    <property type="protein sequence ID" value="KAI2644466.1"/>
    <property type="molecule type" value="Genomic_DNA"/>
</dbReference>
<evidence type="ECO:0000313" key="3">
    <source>
        <dbReference type="Proteomes" id="UP000830375"/>
    </source>
</evidence>
<keyword evidence="3" id="KW-1185">Reference proteome</keyword>
<feature type="region of interest" description="Disordered" evidence="1">
    <location>
        <begin position="111"/>
        <end position="137"/>
    </location>
</feature>
<feature type="region of interest" description="Disordered" evidence="1">
    <location>
        <begin position="155"/>
        <end position="184"/>
    </location>
</feature>
<evidence type="ECO:0000313" key="2">
    <source>
        <dbReference type="EMBL" id="KAI2644466.1"/>
    </source>
</evidence>
<evidence type="ECO:0000256" key="1">
    <source>
        <dbReference type="SAM" id="MobiDB-lite"/>
    </source>
</evidence>
<sequence>MAFPLKYFQRLLGHMAVAAAITPLGLLHVRPLQCWLHDRIPRRAWHCDTFRVGVTPECCLLFRPWSDPAFLWAGVPLGQISSDIVVNTDASMMECCLQRASSLELLDRTSTADHSVHKPPGGSTLLSHVATPPPSPPLESNRCALFTFQESSIVQPMRSHDSSPILENGDSTPRQSSTTWSLGS</sequence>
<gene>
    <name evidence="2" type="ORF">H4Q32_029602</name>
</gene>
<protein>
    <submittedName>
        <fullName evidence="2">PTB-containing, cubilin and LRP1-interacting protein</fullName>
    </submittedName>
</protein>
<proteinExistence type="predicted"/>
<reference evidence="2 3" key="1">
    <citation type="submission" date="2022-01" db="EMBL/GenBank/DDBJ databases">
        <title>A high-quality chromosome-level genome assembly of rohu carp, Labeo rohita.</title>
        <authorList>
            <person name="Arick M.A. II"/>
            <person name="Hsu C.-Y."/>
            <person name="Magbanua Z."/>
            <person name="Pechanova O."/>
            <person name="Grover C."/>
            <person name="Miller E."/>
            <person name="Thrash A."/>
            <person name="Ezzel L."/>
            <person name="Alam S."/>
            <person name="Benzie J."/>
            <person name="Hamilton M."/>
            <person name="Karsi A."/>
            <person name="Lawrence M.L."/>
            <person name="Peterson D.G."/>
        </authorList>
    </citation>
    <scope>NUCLEOTIDE SEQUENCE [LARGE SCALE GENOMIC DNA]</scope>
    <source>
        <strain evidence="3">BAU-BD-2019</strain>
        <tissue evidence="2">Blood</tissue>
    </source>
</reference>
<name>A0ABQ8L157_LABRO</name>
<feature type="compositionally biased region" description="Polar residues" evidence="1">
    <location>
        <begin position="169"/>
        <end position="184"/>
    </location>
</feature>
<organism evidence="2 3">
    <name type="scientific">Labeo rohita</name>
    <name type="common">Indian major carp</name>
    <name type="synonym">Cyprinus rohita</name>
    <dbReference type="NCBI Taxonomy" id="84645"/>
    <lineage>
        <taxon>Eukaryota</taxon>
        <taxon>Metazoa</taxon>
        <taxon>Chordata</taxon>
        <taxon>Craniata</taxon>
        <taxon>Vertebrata</taxon>
        <taxon>Euteleostomi</taxon>
        <taxon>Actinopterygii</taxon>
        <taxon>Neopterygii</taxon>
        <taxon>Teleostei</taxon>
        <taxon>Ostariophysi</taxon>
        <taxon>Cypriniformes</taxon>
        <taxon>Cyprinidae</taxon>
        <taxon>Labeoninae</taxon>
        <taxon>Labeonini</taxon>
        <taxon>Labeo</taxon>
    </lineage>
</organism>
<accession>A0ABQ8L157</accession>
<dbReference type="Proteomes" id="UP000830375">
    <property type="component" value="Unassembled WGS sequence"/>
</dbReference>
<comment type="caution">
    <text evidence="2">The sequence shown here is derived from an EMBL/GenBank/DDBJ whole genome shotgun (WGS) entry which is preliminary data.</text>
</comment>